<accession>A0A3P1BUU1</accession>
<feature type="repeat" description="NHL" evidence="2">
    <location>
        <begin position="379"/>
        <end position="407"/>
    </location>
</feature>
<keyword evidence="3" id="KW-1133">Transmembrane helix</keyword>
<dbReference type="AlphaFoldDB" id="A0A3P1BUU1"/>
<dbReference type="PROSITE" id="PS51125">
    <property type="entry name" value="NHL"/>
    <property type="match status" value="5"/>
</dbReference>
<evidence type="ECO:0000259" key="4">
    <source>
        <dbReference type="SMART" id="SM00736"/>
    </source>
</evidence>
<keyword evidence="1" id="KW-0677">Repeat</keyword>
<keyword evidence="6" id="KW-1185">Reference proteome</keyword>
<dbReference type="SUPFAM" id="SSF101898">
    <property type="entry name" value="NHL repeat"/>
    <property type="match status" value="1"/>
</dbReference>
<dbReference type="Gene3D" id="2.120.10.30">
    <property type="entry name" value="TolB, C-terminal domain"/>
    <property type="match status" value="3"/>
</dbReference>
<organism evidence="5 6">
    <name type="scientific">Larkinella rosea</name>
    <dbReference type="NCBI Taxonomy" id="2025312"/>
    <lineage>
        <taxon>Bacteria</taxon>
        <taxon>Pseudomonadati</taxon>
        <taxon>Bacteroidota</taxon>
        <taxon>Cytophagia</taxon>
        <taxon>Cytophagales</taxon>
        <taxon>Spirosomataceae</taxon>
        <taxon>Larkinella</taxon>
    </lineage>
</organism>
<sequence>MERFFMEGYHRSSQCYVGASLSRNRSLLLNSGFTSGSPSHLILFLIVMKHVFLFGWLCATGLFFSSVLKAQTITTIAGSGSATYGGDNGPATSAKLNFPYAVALDAQGNLYIVDCSNHRVRKVSTSGTITTIAGRGTLGYGGDGGQATNAYLFYPTGVALDAAGNVYIADQRNNRIRKVALNGIITTVAGKGDNTYSGDGGQATQANISRPSNLIVDAEGSLIIADQYTQRIRKVTTDGIINTIAGSTVTPGFGGDNGSATSAKLNFPAGVAQDASGNLYIADQQNHRIRKVSADGVITTVAGNGTGGYGGDGGPATSAKLWLPNDVTVDAQGNLYIADYDNNRIRKVSPDGIITTVAGNGEAAFGGDGGPATSASLHRPNGVCVDAAGNLYIADAGNNRIRKVTPAIVPTNTAPTLANVIPPQRATVGEPFTYTIPANTFTDDETPTSLTLSASGVPNSLTFSNGTFNGSFSTTIGSPFSVTVTAIDPGGLSASGTFTLSVQNALPTISGFEASPNPVCVGSSVLFTATIGNVSESYAYTLTNGTGNARSGTSGGHDFSQALTVGESGSQSFTLTVEQGDQMASASTSILVNSLPEARITASNAGILTCASPVISLTASGGSTYRWEDNSVDPVRSVGSTGTYSVTVTSGNGCTASTNVVIDGDLTPPPPPNLTSTTVTQGSPSVILTADNCPGTLSWTGPGNTSGTGPITVSTDSRGTFRFQATCAVDACVSSPGEGSVVVAAIPVAGSFDGFIYGADCATFRGWVWDRNKPNAVITIDILDGTELVATIPAGEFRQDLLDQKKGNGRHAFFWPIPENLKDGLPHRLSAQVTGNDFVLKDSPKVLICQVNTMPDGNKPPTPPVPTVLIAPLAAQVGVPFSGTLVPFTDPEAQPLAYKLTGLPQGLTINEISRVISGTPLEAGTFVLTYQATETTGSNPLTNSVSFPLTVSPASTTAVTGDFEGYLDKLDCGGIRGWVWDRKKPNAPLTVEFYLDGSAMVLGSTVANIYRVDLKDAGKGNGTHAYNFTPPGSITNGTLVLARVLGSNFVLKGSPKAYQCAPARLLAETDAELTVTILGNPVDGETVEVEIRGAVSNQRLSLELTNLRGWVVDHQLVDNAAPVERHRFLVKDQPPGLLMLRVSTPTQTKTVKILKTH</sequence>
<dbReference type="SMART" id="SM00736">
    <property type="entry name" value="CADG"/>
    <property type="match status" value="2"/>
</dbReference>
<dbReference type="Pfam" id="PF05345">
    <property type="entry name" value="He_PIG"/>
    <property type="match status" value="2"/>
</dbReference>
<evidence type="ECO:0000256" key="1">
    <source>
        <dbReference type="ARBA" id="ARBA00022737"/>
    </source>
</evidence>
<dbReference type="GO" id="GO:0005509">
    <property type="term" value="F:calcium ion binding"/>
    <property type="evidence" value="ECO:0007669"/>
    <property type="project" value="InterPro"/>
</dbReference>
<gene>
    <name evidence="5" type="ORF">EHT25_12500</name>
</gene>
<keyword evidence="3" id="KW-0472">Membrane</keyword>
<comment type="caution">
    <text evidence="5">The sequence shown here is derived from an EMBL/GenBank/DDBJ whole genome shotgun (WGS) entry which is preliminary data.</text>
</comment>
<feature type="repeat" description="NHL" evidence="2">
    <location>
        <begin position="96"/>
        <end position="126"/>
    </location>
</feature>
<evidence type="ECO:0000313" key="6">
    <source>
        <dbReference type="Proteomes" id="UP000271925"/>
    </source>
</evidence>
<dbReference type="InterPro" id="IPR011042">
    <property type="entry name" value="6-blade_b-propeller_TolB-like"/>
</dbReference>
<feature type="repeat" description="NHL" evidence="2">
    <location>
        <begin position="265"/>
        <end position="295"/>
    </location>
</feature>
<feature type="domain" description="Dystroglycan-type cadherin-like" evidence="4">
    <location>
        <begin position="865"/>
        <end position="958"/>
    </location>
</feature>
<dbReference type="Gene3D" id="2.60.40.10">
    <property type="entry name" value="Immunoglobulins"/>
    <property type="match status" value="2"/>
</dbReference>
<name>A0A3P1BUU1_9BACT</name>
<dbReference type="SUPFAM" id="SSF49313">
    <property type="entry name" value="Cadherin-like"/>
    <property type="match status" value="2"/>
</dbReference>
<dbReference type="GO" id="GO:0016020">
    <property type="term" value="C:membrane"/>
    <property type="evidence" value="ECO:0007669"/>
    <property type="project" value="InterPro"/>
</dbReference>
<evidence type="ECO:0000256" key="2">
    <source>
        <dbReference type="PROSITE-ProRule" id="PRU00504"/>
    </source>
</evidence>
<dbReference type="PANTHER" id="PTHR46388">
    <property type="entry name" value="NHL REPEAT-CONTAINING PROTEIN 2"/>
    <property type="match status" value="1"/>
</dbReference>
<feature type="transmembrane region" description="Helical" evidence="3">
    <location>
        <begin position="41"/>
        <end position="64"/>
    </location>
</feature>
<dbReference type="Pfam" id="PF25021">
    <property type="entry name" value="TEN_NHL"/>
    <property type="match status" value="3"/>
</dbReference>
<protein>
    <recommendedName>
        <fullName evidence="4">Dystroglycan-type cadherin-like domain-containing protein</fullName>
    </recommendedName>
</protein>
<keyword evidence="3" id="KW-0812">Transmembrane</keyword>
<dbReference type="PANTHER" id="PTHR46388:SF2">
    <property type="entry name" value="NHL REPEAT-CONTAINING PROTEIN 2"/>
    <property type="match status" value="1"/>
</dbReference>
<dbReference type="EMBL" id="RQJO01000008">
    <property type="protein sequence ID" value="RRB04324.1"/>
    <property type="molecule type" value="Genomic_DNA"/>
</dbReference>
<dbReference type="InterPro" id="IPR013783">
    <property type="entry name" value="Ig-like_fold"/>
</dbReference>
<evidence type="ECO:0000313" key="5">
    <source>
        <dbReference type="EMBL" id="RRB04324.1"/>
    </source>
</evidence>
<reference evidence="5 6" key="1">
    <citation type="submission" date="2018-11" db="EMBL/GenBank/DDBJ databases">
        <authorList>
            <person name="Zhou Z."/>
            <person name="Wang G."/>
        </authorList>
    </citation>
    <scope>NUCLEOTIDE SEQUENCE [LARGE SCALE GENOMIC DNA]</scope>
    <source>
        <strain evidence="5 6">KCTC52004</strain>
    </source>
</reference>
<evidence type="ECO:0000256" key="3">
    <source>
        <dbReference type="SAM" id="Phobius"/>
    </source>
</evidence>
<feature type="repeat" description="NHL" evidence="2">
    <location>
        <begin position="323"/>
        <end position="351"/>
    </location>
</feature>
<dbReference type="Proteomes" id="UP000271925">
    <property type="component" value="Unassembled WGS sequence"/>
</dbReference>
<feature type="domain" description="Dystroglycan-type cadherin-like" evidence="4">
    <location>
        <begin position="416"/>
        <end position="509"/>
    </location>
</feature>
<dbReference type="InterPro" id="IPR015919">
    <property type="entry name" value="Cadherin-like_sf"/>
</dbReference>
<dbReference type="InterPro" id="IPR006644">
    <property type="entry name" value="Cadg"/>
</dbReference>
<dbReference type="InterPro" id="IPR001258">
    <property type="entry name" value="NHL_repeat"/>
</dbReference>
<dbReference type="CDD" id="cd14953">
    <property type="entry name" value="NHL_like_1"/>
    <property type="match status" value="1"/>
</dbReference>
<feature type="repeat" description="NHL" evidence="2">
    <location>
        <begin position="152"/>
        <end position="182"/>
    </location>
</feature>
<dbReference type="InterPro" id="IPR056822">
    <property type="entry name" value="TEN_NHL"/>
</dbReference>
<dbReference type="Pfam" id="PF01436">
    <property type="entry name" value="NHL"/>
    <property type="match status" value="2"/>
</dbReference>
<proteinExistence type="predicted"/>
<dbReference type="OrthoDB" id="964296at2"/>